<gene>
    <name evidence="5" type="ORF">A2675_03040</name>
</gene>
<keyword evidence="1 3" id="KW-0597">Phosphoprotein</keyword>
<evidence type="ECO:0000256" key="1">
    <source>
        <dbReference type="ARBA" id="ARBA00022553"/>
    </source>
</evidence>
<evidence type="ECO:0000313" key="5">
    <source>
        <dbReference type="EMBL" id="OHA79636.1"/>
    </source>
</evidence>
<dbReference type="PANTHER" id="PTHR44591">
    <property type="entry name" value="STRESS RESPONSE REGULATOR PROTEIN 1"/>
    <property type="match status" value="1"/>
</dbReference>
<feature type="modified residue" description="4-aspartylphosphate" evidence="3">
    <location>
        <position position="58"/>
    </location>
</feature>
<dbReference type="AlphaFoldDB" id="A0A1G2S3I2"/>
<dbReference type="InterPro" id="IPR001789">
    <property type="entry name" value="Sig_transdc_resp-reg_receiver"/>
</dbReference>
<dbReference type="PROSITE" id="PS50110">
    <property type="entry name" value="RESPONSE_REGULATORY"/>
    <property type="match status" value="1"/>
</dbReference>
<feature type="domain" description="Response regulatory" evidence="4">
    <location>
        <begin position="8"/>
        <end position="126"/>
    </location>
</feature>
<comment type="caution">
    <text evidence="5">The sequence shown here is derived from an EMBL/GenBank/DDBJ whole genome shotgun (WGS) entry which is preliminary data.</text>
</comment>
<organism evidence="5 6">
    <name type="scientific">Candidatus Yonathbacteria bacterium RIFCSPHIGHO2_01_FULL_51_10</name>
    <dbReference type="NCBI Taxonomy" id="1802723"/>
    <lineage>
        <taxon>Bacteria</taxon>
        <taxon>Candidatus Yonathiibacteriota</taxon>
    </lineage>
</organism>
<dbReference type="SMART" id="SM00448">
    <property type="entry name" value="REC"/>
    <property type="match status" value="1"/>
</dbReference>
<reference evidence="5 6" key="1">
    <citation type="journal article" date="2016" name="Nat. Commun.">
        <title>Thousands of microbial genomes shed light on interconnected biogeochemical processes in an aquifer system.</title>
        <authorList>
            <person name="Anantharaman K."/>
            <person name="Brown C.T."/>
            <person name="Hug L.A."/>
            <person name="Sharon I."/>
            <person name="Castelle C.J."/>
            <person name="Probst A.J."/>
            <person name="Thomas B.C."/>
            <person name="Singh A."/>
            <person name="Wilkins M.J."/>
            <person name="Karaoz U."/>
            <person name="Brodie E.L."/>
            <person name="Williams K.H."/>
            <person name="Hubbard S.S."/>
            <person name="Banfield J.F."/>
        </authorList>
    </citation>
    <scope>NUCLEOTIDE SEQUENCE [LARGE SCALE GENOMIC DNA]</scope>
</reference>
<dbReference type="Pfam" id="PF00072">
    <property type="entry name" value="Response_reg"/>
    <property type="match status" value="1"/>
</dbReference>
<protein>
    <recommendedName>
        <fullName evidence="4">Response regulatory domain-containing protein</fullName>
    </recommendedName>
</protein>
<keyword evidence="2" id="KW-0902">Two-component regulatory system</keyword>
<name>A0A1G2S3I2_9BACT</name>
<dbReference type="GO" id="GO:0000160">
    <property type="term" value="P:phosphorelay signal transduction system"/>
    <property type="evidence" value="ECO:0007669"/>
    <property type="project" value="UniProtKB-KW"/>
</dbReference>
<dbReference type="Proteomes" id="UP000176997">
    <property type="component" value="Unassembled WGS sequence"/>
</dbReference>
<evidence type="ECO:0000259" key="4">
    <source>
        <dbReference type="PROSITE" id="PS50110"/>
    </source>
</evidence>
<evidence type="ECO:0000313" key="6">
    <source>
        <dbReference type="Proteomes" id="UP000176997"/>
    </source>
</evidence>
<proteinExistence type="predicted"/>
<dbReference type="InterPro" id="IPR050595">
    <property type="entry name" value="Bact_response_regulator"/>
</dbReference>
<evidence type="ECO:0000256" key="2">
    <source>
        <dbReference type="ARBA" id="ARBA00023012"/>
    </source>
</evidence>
<dbReference type="PANTHER" id="PTHR44591:SF14">
    <property type="entry name" value="PROTEIN PILG"/>
    <property type="match status" value="1"/>
</dbReference>
<dbReference type="SUPFAM" id="SSF52172">
    <property type="entry name" value="CheY-like"/>
    <property type="match status" value="1"/>
</dbReference>
<dbReference type="EMBL" id="MHUS01000044">
    <property type="protein sequence ID" value="OHA79636.1"/>
    <property type="molecule type" value="Genomic_DNA"/>
</dbReference>
<sequence length="135" mass="14598">MTEQGKPKILIVDDDQYLLDMYVLKFKQAGFDVEAATGSSDALTKIKGGMVPDIILSDVIMMPGMDGFEFIDTVKKSNLAPNACYVILSNMGQQSDIDRGQKIGIDGYIVKASATPSEVVAKVTELIHSRPNAAQ</sequence>
<dbReference type="STRING" id="1802723.A2675_03040"/>
<dbReference type="Gene3D" id="3.40.50.2300">
    <property type="match status" value="1"/>
</dbReference>
<dbReference type="InterPro" id="IPR011006">
    <property type="entry name" value="CheY-like_superfamily"/>
</dbReference>
<evidence type="ECO:0000256" key="3">
    <source>
        <dbReference type="PROSITE-ProRule" id="PRU00169"/>
    </source>
</evidence>
<accession>A0A1G2S3I2</accession>